<evidence type="ECO:0000313" key="3">
    <source>
        <dbReference type="Proteomes" id="UP001139887"/>
    </source>
</evidence>
<name>A0A9W8LZW1_9FUNG</name>
<feature type="compositionally biased region" description="Gly residues" evidence="1">
    <location>
        <begin position="54"/>
        <end position="65"/>
    </location>
</feature>
<protein>
    <submittedName>
        <fullName evidence="2">Uncharacterized protein</fullName>
    </submittedName>
</protein>
<accession>A0A9W8LZW1</accession>
<proteinExistence type="predicted"/>
<feature type="compositionally biased region" description="Low complexity" evidence="1">
    <location>
        <begin position="66"/>
        <end position="87"/>
    </location>
</feature>
<evidence type="ECO:0000313" key="2">
    <source>
        <dbReference type="EMBL" id="KAJ2849698.1"/>
    </source>
</evidence>
<reference evidence="2" key="1">
    <citation type="submission" date="2022-07" db="EMBL/GenBank/DDBJ databases">
        <title>Phylogenomic reconstructions and comparative analyses of Kickxellomycotina fungi.</title>
        <authorList>
            <person name="Reynolds N.K."/>
            <person name="Stajich J.E."/>
            <person name="Barry K."/>
            <person name="Grigoriev I.V."/>
            <person name="Crous P."/>
            <person name="Smith M.E."/>
        </authorList>
    </citation>
    <scope>NUCLEOTIDE SEQUENCE</scope>
    <source>
        <strain evidence="2">NRRL 1566</strain>
    </source>
</reference>
<feature type="non-terminal residue" evidence="2">
    <location>
        <position position="1"/>
    </location>
</feature>
<dbReference type="EMBL" id="JANBUW010000063">
    <property type="protein sequence ID" value="KAJ2849698.1"/>
    <property type="molecule type" value="Genomic_DNA"/>
</dbReference>
<dbReference type="Proteomes" id="UP001139887">
    <property type="component" value="Unassembled WGS sequence"/>
</dbReference>
<feature type="compositionally biased region" description="Polar residues" evidence="1">
    <location>
        <begin position="88"/>
        <end position="100"/>
    </location>
</feature>
<dbReference type="OrthoDB" id="983479at2759"/>
<feature type="compositionally biased region" description="Low complexity" evidence="1">
    <location>
        <begin position="41"/>
        <end position="53"/>
    </location>
</feature>
<feature type="region of interest" description="Disordered" evidence="1">
    <location>
        <begin position="40"/>
        <end position="133"/>
    </location>
</feature>
<feature type="compositionally biased region" description="Low complexity" evidence="1">
    <location>
        <begin position="107"/>
        <end position="124"/>
    </location>
</feature>
<keyword evidence="3" id="KW-1185">Reference proteome</keyword>
<comment type="caution">
    <text evidence="2">The sequence shown here is derived from an EMBL/GenBank/DDBJ whole genome shotgun (WGS) entry which is preliminary data.</text>
</comment>
<sequence>NTAKASEPTARAESTLLVKASADKSANSISSIDEGMGRLGFGMVSSGSSSSVGRAGGFGAIGGGSATSTTPSRTAGAAGTASRGKSSISSAQYFGENSPQEPVVNASQFRDSSSISSDQFFGRSPASRHTRAASGELDLQELSANARDIAQRLLNSNEADTLRRMWSLGAARLSEYLDQFQEH</sequence>
<organism evidence="2 3">
    <name type="scientific">Coemansia brasiliensis</name>
    <dbReference type="NCBI Taxonomy" id="2650707"/>
    <lineage>
        <taxon>Eukaryota</taxon>
        <taxon>Fungi</taxon>
        <taxon>Fungi incertae sedis</taxon>
        <taxon>Zoopagomycota</taxon>
        <taxon>Kickxellomycotina</taxon>
        <taxon>Kickxellomycetes</taxon>
        <taxon>Kickxellales</taxon>
        <taxon>Kickxellaceae</taxon>
        <taxon>Coemansia</taxon>
    </lineage>
</organism>
<evidence type="ECO:0000256" key="1">
    <source>
        <dbReference type="SAM" id="MobiDB-lite"/>
    </source>
</evidence>
<gene>
    <name evidence="2" type="ORF">IWW36_002425</name>
</gene>
<dbReference type="AlphaFoldDB" id="A0A9W8LZW1"/>